<evidence type="ECO:0000313" key="2">
    <source>
        <dbReference type="EMBL" id="KAL1883568.1"/>
    </source>
</evidence>
<sequence length="240" mass="26747">MNAGFEESSTHAVDLPDDDPDTIKRVLAFMYLQNYDDGSSVQTENETEAEKPFTSLFGKASVKDPDSNNPEDSSEDVDHRRFIAYNNIRVYVTADKFGIVPLRSLAGEKFASWANSNWNCAAFSDIVQEVMTYVPPHDTYLRDVVIDTISKNIISLVREGTILPLMDTNGKLGSAVIAKLVGNGRIKASEEEQATTLDRLASKLTGRRSCRHCSATLNVRMERGEYEYGTFRCATCSTRH</sequence>
<accession>A0ABR3Y5J4</accession>
<reference evidence="2 3" key="1">
    <citation type="journal article" date="2024" name="IMA Fungus">
        <title>IMA Genome - F19 : A genome assembly and annotation guide to empower mycologists, including annotated draft genome sequences of Ceratocystis pirilliformis, Diaporthe australafricana, Fusarium ophioides, Paecilomyces lecythidis, and Sporothrix stenoceras.</title>
        <authorList>
            <person name="Aylward J."/>
            <person name="Wilson A.M."/>
            <person name="Visagie C.M."/>
            <person name="Spraker J."/>
            <person name="Barnes I."/>
            <person name="Buitendag C."/>
            <person name="Ceriani C."/>
            <person name="Del Mar Angel L."/>
            <person name="du Plessis D."/>
            <person name="Fuchs T."/>
            <person name="Gasser K."/>
            <person name="Kramer D."/>
            <person name="Li W."/>
            <person name="Munsamy K."/>
            <person name="Piso A."/>
            <person name="Price J.L."/>
            <person name="Sonnekus B."/>
            <person name="Thomas C."/>
            <person name="van der Nest A."/>
            <person name="van Dijk A."/>
            <person name="van Heerden A."/>
            <person name="van Vuuren N."/>
            <person name="Yilmaz N."/>
            <person name="Duong T.A."/>
            <person name="van der Merwe N.A."/>
            <person name="Wingfield M.J."/>
            <person name="Wingfield B.D."/>
        </authorList>
    </citation>
    <scope>NUCLEOTIDE SEQUENCE [LARGE SCALE GENOMIC DNA]</scope>
    <source>
        <strain evidence="2 3">CMW 18167</strain>
    </source>
</reference>
<evidence type="ECO:0000313" key="3">
    <source>
        <dbReference type="Proteomes" id="UP001583193"/>
    </source>
</evidence>
<dbReference type="PANTHER" id="PTHR47843">
    <property type="entry name" value="BTB DOMAIN-CONTAINING PROTEIN-RELATED"/>
    <property type="match status" value="1"/>
</dbReference>
<dbReference type="InterPro" id="IPR011333">
    <property type="entry name" value="SKP1/BTB/POZ_sf"/>
</dbReference>
<dbReference type="PANTHER" id="PTHR47843:SF5">
    <property type="entry name" value="BTB_POZ DOMAIN PROTEIN"/>
    <property type="match status" value="1"/>
</dbReference>
<keyword evidence="3" id="KW-1185">Reference proteome</keyword>
<name>A0ABR3Y5J4_9EURO</name>
<feature type="region of interest" description="Disordered" evidence="1">
    <location>
        <begin position="38"/>
        <end position="76"/>
    </location>
</feature>
<dbReference type="EMBL" id="JAVDPF010000005">
    <property type="protein sequence ID" value="KAL1883568.1"/>
    <property type="molecule type" value="Genomic_DNA"/>
</dbReference>
<organism evidence="2 3">
    <name type="scientific">Paecilomyces lecythidis</name>
    <dbReference type="NCBI Taxonomy" id="3004212"/>
    <lineage>
        <taxon>Eukaryota</taxon>
        <taxon>Fungi</taxon>
        <taxon>Dikarya</taxon>
        <taxon>Ascomycota</taxon>
        <taxon>Pezizomycotina</taxon>
        <taxon>Eurotiomycetes</taxon>
        <taxon>Eurotiomycetidae</taxon>
        <taxon>Eurotiales</taxon>
        <taxon>Thermoascaceae</taxon>
        <taxon>Paecilomyces</taxon>
    </lineage>
</organism>
<protein>
    <submittedName>
        <fullName evidence="2">Uncharacterized protein</fullName>
    </submittedName>
</protein>
<comment type="caution">
    <text evidence="2">The sequence shown here is derived from an EMBL/GenBank/DDBJ whole genome shotgun (WGS) entry which is preliminary data.</text>
</comment>
<proteinExistence type="predicted"/>
<dbReference type="Gene3D" id="3.30.710.10">
    <property type="entry name" value="Potassium Channel Kv1.1, Chain A"/>
    <property type="match status" value="1"/>
</dbReference>
<feature type="region of interest" description="Disordered" evidence="1">
    <location>
        <begin position="1"/>
        <end position="20"/>
    </location>
</feature>
<dbReference type="Proteomes" id="UP001583193">
    <property type="component" value="Unassembled WGS sequence"/>
</dbReference>
<evidence type="ECO:0000256" key="1">
    <source>
        <dbReference type="SAM" id="MobiDB-lite"/>
    </source>
</evidence>
<gene>
    <name evidence="2" type="ORF">Plec18167_002574</name>
</gene>